<evidence type="ECO:0000256" key="7">
    <source>
        <dbReference type="RuleBase" id="RU003869"/>
    </source>
</evidence>
<dbReference type="AlphaFoldDB" id="A0A4P8L0J2"/>
<dbReference type="HAMAP" id="MF_01365_B">
    <property type="entry name" value="Ribosomal_uL6_B"/>
    <property type="match status" value="1"/>
</dbReference>
<dbReference type="InterPro" id="IPR019906">
    <property type="entry name" value="Ribosomal_uL6_bac-type"/>
</dbReference>
<dbReference type="PANTHER" id="PTHR11655">
    <property type="entry name" value="60S/50S RIBOSOMAL PROTEIN L6/L9"/>
    <property type="match status" value="1"/>
</dbReference>
<keyword evidence="2 6" id="KW-0699">rRNA-binding</keyword>
<dbReference type="GO" id="GO:0022625">
    <property type="term" value="C:cytosolic large ribosomal subunit"/>
    <property type="evidence" value="ECO:0007669"/>
    <property type="project" value="UniProtKB-UniRule"/>
</dbReference>
<dbReference type="GO" id="GO:0003735">
    <property type="term" value="F:structural constituent of ribosome"/>
    <property type="evidence" value="ECO:0007669"/>
    <property type="project" value="UniProtKB-UniRule"/>
</dbReference>
<dbReference type="GO" id="GO:0019843">
    <property type="term" value="F:rRNA binding"/>
    <property type="evidence" value="ECO:0007669"/>
    <property type="project" value="UniProtKB-UniRule"/>
</dbReference>
<dbReference type="KEGG" id="dax:FDQ92_01795"/>
<sequence length="180" mass="19608">MSRVGKNPIKIPQGVTVQREGTVVRVNGPRGSLSREIPPEIDVQLDGGSLMVLRRDESRRSRAMHGLMRALVGNMVTGVSEGFRKVLEIHGIGYRADASGNILTLTLGYSHPVQYELPEGVTAKVEKQTVIGLEGIDRELLGETAAKIRALRPVEPYKGKGIRYANETVRRKAGKAGAKK</sequence>
<evidence type="ECO:0000256" key="8">
    <source>
        <dbReference type="RuleBase" id="RU003870"/>
    </source>
</evidence>
<dbReference type="NCBIfam" id="TIGR03654">
    <property type="entry name" value="L6_bact"/>
    <property type="match status" value="1"/>
</dbReference>
<dbReference type="Pfam" id="PF00347">
    <property type="entry name" value="Ribosomal_L6"/>
    <property type="match status" value="2"/>
</dbReference>
<keyword evidence="4 6" id="KW-0689">Ribosomal protein</keyword>
<keyword evidence="3 6" id="KW-0694">RNA-binding</keyword>
<dbReference type="PIRSF" id="PIRSF002162">
    <property type="entry name" value="Ribosomal_L6"/>
    <property type="match status" value="1"/>
</dbReference>
<comment type="subunit">
    <text evidence="6">Part of the 50S ribosomal subunit.</text>
</comment>
<dbReference type="EMBL" id="CP040098">
    <property type="protein sequence ID" value="QCQ21043.1"/>
    <property type="molecule type" value="Genomic_DNA"/>
</dbReference>
<dbReference type="FunFam" id="3.90.930.12:FF:000002">
    <property type="entry name" value="50S ribosomal protein L6"/>
    <property type="match status" value="1"/>
</dbReference>
<accession>A0A4P8L0J2</accession>
<evidence type="ECO:0000256" key="6">
    <source>
        <dbReference type="HAMAP-Rule" id="MF_01365"/>
    </source>
</evidence>
<feature type="domain" description="Large ribosomal subunit protein uL6 alpha-beta" evidence="9">
    <location>
        <begin position="11"/>
        <end position="82"/>
    </location>
</feature>
<dbReference type="Proteomes" id="UP000298602">
    <property type="component" value="Chromosome"/>
</dbReference>
<dbReference type="Gene3D" id="3.90.930.12">
    <property type="entry name" value="Ribosomal protein L6, alpha-beta domain"/>
    <property type="match status" value="2"/>
</dbReference>
<keyword evidence="5 6" id="KW-0687">Ribonucleoprotein</keyword>
<dbReference type="InterPro" id="IPR036789">
    <property type="entry name" value="Ribosomal_uL6-like_a/b-dom_sf"/>
</dbReference>
<reference evidence="10 11" key="2">
    <citation type="submission" date="2019-05" db="EMBL/GenBank/DDBJ databases">
        <authorList>
            <person name="Suflita J.M."/>
            <person name="Marks C.R."/>
        </authorList>
    </citation>
    <scope>NUCLEOTIDE SEQUENCE [LARGE SCALE GENOMIC DNA]</scope>
    <source>
        <strain evidence="10 11">ALDC</strain>
    </source>
</reference>
<comment type="function">
    <text evidence="6 8">This protein binds to the 23S rRNA, and is important in its secondary structure. It is located near the subunit interface in the base of the L7/L12 stalk, and near the tRNA binding site of the peptidyltransferase center.</text>
</comment>
<keyword evidence="11" id="KW-1185">Reference proteome</keyword>
<evidence type="ECO:0000313" key="11">
    <source>
        <dbReference type="Proteomes" id="UP000298602"/>
    </source>
</evidence>
<dbReference type="SUPFAM" id="SSF56053">
    <property type="entry name" value="Ribosomal protein L6"/>
    <property type="match status" value="2"/>
</dbReference>
<evidence type="ECO:0000259" key="9">
    <source>
        <dbReference type="Pfam" id="PF00347"/>
    </source>
</evidence>
<evidence type="ECO:0000256" key="3">
    <source>
        <dbReference type="ARBA" id="ARBA00022884"/>
    </source>
</evidence>
<evidence type="ECO:0000256" key="5">
    <source>
        <dbReference type="ARBA" id="ARBA00023274"/>
    </source>
</evidence>
<organism evidence="10 11">
    <name type="scientific">Desulfoglaeba alkanexedens ALDC</name>
    <dbReference type="NCBI Taxonomy" id="980445"/>
    <lineage>
        <taxon>Bacteria</taxon>
        <taxon>Pseudomonadati</taxon>
        <taxon>Thermodesulfobacteriota</taxon>
        <taxon>Syntrophobacteria</taxon>
        <taxon>Syntrophobacterales</taxon>
        <taxon>Syntrophobacteraceae</taxon>
        <taxon>Desulfoglaeba</taxon>
    </lineage>
</organism>
<evidence type="ECO:0000256" key="4">
    <source>
        <dbReference type="ARBA" id="ARBA00022980"/>
    </source>
</evidence>
<dbReference type="InterPro" id="IPR020040">
    <property type="entry name" value="Ribosomal_uL6_a/b-dom"/>
</dbReference>
<dbReference type="FunFam" id="3.90.930.12:FF:000001">
    <property type="entry name" value="50S ribosomal protein L6"/>
    <property type="match status" value="1"/>
</dbReference>
<dbReference type="OrthoDB" id="9805007at2"/>
<evidence type="ECO:0000313" key="10">
    <source>
        <dbReference type="EMBL" id="QCQ21043.1"/>
    </source>
</evidence>
<evidence type="ECO:0000256" key="2">
    <source>
        <dbReference type="ARBA" id="ARBA00022730"/>
    </source>
</evidence>
<dbReference type="GO" id="GO:0002181">
    <property type="term" value="P:cytoplasmic translation"/>
    <property type="evidence" value="ECO:0007669"/>
    <property type="project" value="TreeGrafter"/>
</dbReference>
<protein>
    <recommendedName>
        <fullName evidence="6">Large ribosomal subunit protein uL6</fullName>
    </recommendedName>
</protein>
<evidence type="ECO:0000256" key="1">
    <source>
        <dbReference type="ARBA" id="ARBA00009356"/>
    </source>
</evidence>
<dbReference type="PANTHER" id="PTHR11655:SF14">
    <property type="entry name" value="LARGE RIBOSOMAL SUBUNIT PROTEIN UL6M"/>
    <property type="match status" value="1"/>
</dbReference>
<dbReference type="InterPro" id="IPR000702">
    <property type="entry name" value="Ribosomal_uL6-like"/>
</dbReference>
<dbReference type="RefSeq" id="WP_137423013.1">
    <property type="nucleotide sequence ID" value="NZ_CP040098.1"/>
</dbReference>
<gene>
    <name evidence="6" type="primary">rplF</name>
    <name evidence="10" type="ORF">FDQ92_01795</name>
</gene>
<dbReference type="PRINTS" id="PR00059">
    <property type="entry name" value="RIBOSOMALL6"/>
</dbReference>
<feature type="domain" description="Large ribosomal subunit protein uL6 alpha-beta" evidence="9">
    <location>
        <begin position="91"/>
        <end position="164"/>
    </location>
</feature>
<reference evidence="10 11" key="1">
    <citation type="submission" date="2019-05" db="EMBL/GenBank/DDBJ databases">
        <title>The Complete Genome Sequence of the n-alkane-degrading Desulfoglaeba alkanexedens ALDC reveals multiple alkylsuccinate synthase gene clusters.</title>
        <authorList>
            <person name="Callaghan A.V."/>
            <person name="Davidova I.A."/>
            <person name="Duncan K.E."/>
            <person name="Morris B."/>
            <person name="McInerney M.J."/>
        </authorList>
    </citation>
    <scope>NUCLEOTIDE SEQUENCE [LARGE SCALE GENOMIC DNA]</scope>
    <source>
        <strain evidence="10 11">ALDC</strain>
    </source>
</reference>
<name>A0A4P8L0J2_9BACT</name>
<proteinExistence type="inferred from homology"/>
<comment type="similarity">
    <text evidence="1 6 7">Belongs to the universal ribosomal protein uL6 family.</text>
</comment>